<evidence type="ECO:0000256" key="2">
    <source>
        <dbReference type="SAM" id="Phobius"/>
    </source>
</evidence>
<name>A0AAU9CUR8_9BACT</name>
<gene>
    <name evidence="3" type="ORF">FUAX_16190</name>
</gene>
<feature type="region of interest" description="Disordered" evidence="1">
    <location>
        <begin position="776"/>
        <end position="878"/>
    </location>
</feature>
<keyword evidence="2" id="KW-1133">Transmembrane helix</keyword>
<evidence type="ECO:0000256" key="1">
    <source>
        <dbReference type="SAM" id="MobiDB-lite"/>
    </source>
</evidence>
<keyword evidence="4" id="KW-1185">Reference proteome</keyword>
<dbReference type="EMBL" id="AP025314">
    <property type="protein sequence ID" value="BDD09187.1"/>
    <property type="molecule type" value="Genomic_DNA"/>
</dbReference>
<dbReference type="AlphaFoldDB" id="A0AAU9CUR8"/>
<feature type="compositionally biased region" description="Basic and acidic residues" evidence="1">
    <location>
        <begin position="801"/>
        <end position="821"/>
    </location>
</feature>
<dbReference type="Proteomes" id="UP001348817">
    <property type="component" value="Chromosome"/>
</dbReference>
<evidence type="ECO:0000313" key="4">
    <source>
        <dbReference type="Proteomes" id="UP001348817"/>
    </source>
</evidence>
<dbReference type="KEGG" id="fax:FUAX_16190"/>
<feature type="transmembrane region" description="Helical" evidence="2">
    <location>
        <begin position="151"/>
        <end position="169"/>
    </location>
</feature>
<keyword evidence="2" id="KW-0812">Transmembrane</keyword>
<dbReference type="RefSeq" id="WP_338394402.1">
    <property type="nucleotide sequence ID" value="NZ_AP025314.1"/>
</dbReference>
<feature type="transmembrane region" description="Helical" evidence="2">
    <location>
        <begin position="57"/>
        <end position="76"/>
    </location>
</feature>
<feature type="transmembrane region" description="Helical" evidence="2">
    <location>
        <begin position="23"/>
        <end position="45"/>
    </location>
</feature>
<proteinExistence type="predicted"/>
<organism evidence="3 4">
    <name type="scientific">Fulvitalea axinellae</name>
    <dbReference type="NCBI Taxonomy" id="1182444"/>
    <lineage>
        <taxon>Bacteria</taxon>
        <taxon>Pseudomonadati</taxon>
        <taxon>Bacteroidota</taxon>
        <taxon>Cytophagia</taxon>
        <taxon>Cytophagales</taxon>
        <taxon>Persicobacteraceae</taxon>
        <taxon>Fulvitalea</taxon>
    </lineage>
</organism>
<reference evidence="3 4" key="1">
    <citation type="submission" date="2021-12" db="EMBL/GenBank/DDBJ databases">
        <title>Genome sequencing of bacteria with rrn-lacking chromosome and rrn-plasmid.</title>
        <authorList>
            <person name="Anda M."/>
            <person name="Iwasaki W."/>
        </authorList>
    </citation>
    <scope>NUCLEOTIDE SEQUENCE [LARGE SCALE GENOMIC DNA]</scope>
    <source>
        <strain evidence="3 4">DSM 100852</strain>
    </source>
</reference>
<keyword evidence="2" id="KW-0472">Membrane</keyword>
<feature type="compositionally biased region" description="Low complexity" evidence="1">
    <location>
        <begin position="784"/>
        <end position="796"/>
    </location>
</feature>
<protein>
    <recommendedName>
        <fullName evidence="5">DUF4175 family protein</fullName>
    </recommendedName>
</protein>
<feature type="compositionally biased region" description="Gly residues" evidence="1">
    <location>
        <begin position="822"/>
        <end position="838"/>
    </location>
</feature>
<evidence type="ECO:0008006" key="5">
    <source>
        <dbReference type="Google" id="ProtNLM"/>
    </source>
</evidence>
<evidence type="ECO:0000313" key="3">
    <source>
        <dbReference type="EMBL" id="BDD09187.1"/>
    </source>
</evidence>
<sequence length="1032" mass="115653">MKDSSKDLRSVLSKIRSGRRRRVLAWAFLLALVAVSTVFLASSVVDRIYYYNTIQKVLALVGILALGFVIIFRYGWRPFRRMSLKSIAKGISKRQFDSHQLFMTALDLVERKDEEGVSPELRAKVMEEAGERLEVYMKSEKMDVKSKQRSIIIGFSVWTFFILLFWGHGASTHLKRLLNPWKEISYLKVEVNGPEFFLAGTAPKIVVKTRGRALGKGSGGVKLHYSEDGENWKIRRLTKGKTRQSRMSFVAKMKGLDHGIRYYATYGDGKSEERFLALKSLPKVDTAYVTVHFPEYMGLDPEIRQGGAMEVPEGSTVSVKVRTSQRMKNVEFVLPDGKVTASIDVNVATAEFPISSKTEGTYTVTGTDVYGERLRPATYNIVCVQDHGPKVKVIDPASDLSLTSVTELPIRFFVMDDYGVSTVGVNAVVDGKEVEVYRKKLKGKPQREYSATAKLLLENFELDRKTDVRFYAWANDTRPGKVQQGVSELRSIDIRPFREKYFMNLQNAQGGSGDESRDEEMFYKLDELVQAQRKIVSDAFKGYKEKVSVESAKSIAPKQEDVKKATKDFRESLNRMVAKMDVLDASMGDMSDAIRGYSQPNWATGYTNSDKALKKLVGLREEMAYELGKKKQSECTSQKTSASLSELALDVDMLIRKQEMIKRNNAKSKPETKTLRKEQRMLRQETRELKASLEIHPDGLKENMDQADRVIGHMRDSENAFAVNKSATGHIDNSITELKKWAKMLRATSQARKPEEMLAEAVKKAEKALAELEKNEMKRKSFGRSKSSGKGSAESEAMNDSDSKKKGKKGGEKGEKKEGKMGKGNPGGSGSGSSGGKSEGSTSATLADLGEHLAMMEKWVNSGGENGDSGQGNERMEELAKKHGFKKLAEELKKAKGDNAVMDERMRTQLRKLATGLKSELLRRTMSRLERLNVARDRARKLKDGLDPKNAEANKQALKSELASLDDAELESLSWRLGNSPGRGVYEGIERKITALMSEMLSDKSLSGKDVEVPEEYKKLVDKYFKILSDDM</sequence>
<accession>A0AAU9CUR8</accession>